<dbReference type="Gene3D" id="1.25.40.430">
    <property type="match status" value="1"/>
</dbReference>
<evidence type="ECO:0000313" key="2">
    <source>
        <dbReference type="Proteomes" id="UP000746747"/>
    </source>
</evidence>
<reference evidence="1" key="1">
    <citation type="submission" date="2021-09" db="EMBL/GenBank/DDBJ databases">
        <authorList>
            <consortium name="Pathogen Informatics"/>
        </authorList>
    </citation>
    <scope>NUCLEOTIDE SEQUENCE</scope>
</reference>
<accession>A0A8J2LZE5</accession>
<dbReference type="Gene3D" id="1.10.510.10">
    <property type="entry name" value="Transferase(Phosphotransferase) domain 1"/>
    <property type="match status" value="1"/>
</dbReference>
<dbReference type="GO" id="GO:0004672">
    <property type="term" value="F:protein kinase activity"/>
    <property type="evidence" value="ECO:0007669"/>
    <property type="project" value="TreeGrafter"/>
</dbReference>
<name>A0A8J2LZE5_9BILA</name>
<dbReference type="GO" id="GO:0007094">
    <property type="term" value="P:mitotic spindle assembly checkpoint signaling"/>
    <property type="evidence" value="ECO:0007669"/>
    <property type="project" value="InterPro"/>
</dbReference>
<dbReference type="GO" id="GO:0000776">
    <property type="term" value="C:kinetochore"/>
    <property type="evidence" value="ECO:0007669"/>
    <property type="project" value="UniProtKB-ARBA"/>
</dbReference>
<dbReference type="SUPFAM" id="SSF56112">
    <property type="entry name" value="Protein kinase-like (PK-like)"/>
    <property type="match status" value="1"/>
</dbReference>
<proteinExistence type="predicted"/>
<gene>
    <name evidence="1" type="ORF">CJOHNSTONI_LOCUS2247</name>
</gene>
<keyword evidence="2" id="KW-1185">Reference proteome</keyword>
<dbReference type="GO" id="GO:0032991">
    <property type="term" value="C:protein-containing complex"/>
    <property type="evidence" value="ECO:0007669"/>
    <property type="project" value="UniProtKB-ARBA"/>
</dbReference>
<dbReference type="PANTHER" id="PTHR14030">
    <property type="entry name" value="MITOTIC CHECKPOINT SERINE/THREONINE-PROTEIN KINASE BUB1"/>
    <property type="match status" value="1"/>
</dbReference>
<dbReference type="GO" id="GO:0051754">
    <property type="term" value="P:meiotic sister chromatid cohesion, centromeric"/>
    <property type="evidence" value="ECO:0007669"/>
    <property type="project" value="TreeGrafter"/>
</dbReference>
<sequence length="403" mass="46661">MVERSAGTKTRRLLFHGRYNLKSLAQTLLPIDGTTDPFTLFQAQIPQLHNTATECELLAIVKPSLIKLLTLCKDDTYRNKDRCFRVFLLAMKFLSDTNAMKMFGTFYDSKMFTQLSDFYICWAQRCDGNHNFIRTILIKAEKMNAKPKCAIEIRKKQFVIKEEELILSNNDNYAISTAGEKTITYPCDSNHQTSAYSWDSDHQTFAYPWESDHITSAYPWDSDRQTELMNDFKTPNFIKFYNVRSKHQSNWEAYIYHYVEKELRQISGIVQIYHCLTFTDKSLTVQEFTAGTLKELITIQNSGDIKLSELIVAIIILDLMKILRITHQMNIIHGCFRSDNIFVAKRIACKPQFDTLSNGATLLAKLANWDFAIRNTDGMKYSGQYINEEKVITDGCYVRCRGK</sequence>
<evidence type="ECO:0008006" key="3">
    <source>
        <dbReference type="Google" id="ProtNLM"/>
    </source>
</evidence>
<dbReference type="InterPro" id="IPR015661">
    <property type="entry name" value="Bub1/Mad3"/>
</dbReference>
<protein>
    <recommendedName>
        <fullName evidence="3">Protein kinase domain-containing protein</fullName>
    </recommendedName>
</protein>
<dbReference type="OrthoDB" id="248495at2759"/>
<dbReference type="PANTHER" id="PTHR14030:SF4">
    <property type="entry name" value="BUB1 KINASE, ISOFORM A-RELATED"/>
    <property type="match status" value="1"/>
</dbReference>
<organism evidence="1 2">
    <name type="scientific">Cercopithifilaria johnstoni</name>
    <dbReference type="NCBI Taxonomy" id="2874296"/>
    <lineage>
        <taxon>Eukaryota</taxon>
        <taxon>Metazoa</taxon>
        <taxon>Ecdysozoa</taxon>
        <taxon>Nematoda</taxon>
        <taxon>Chromadorea</taxon>
        <taxon>Rhabditida</taxon>
        <taxon>Spirurina</taxon>
        <taxon>Spiruromorpha</taxon>
        <taxon>Filarioidea</taxon>
        <taxon>Onchocercidae</taxon>
        <taxon>Cercopithifilaria</taxon>
    </lineage>
</organism>
<dbReference type="AlphaFoldDB" id="A0A8J2LZE5"/>
<dbReference type="Proteomes" id="UP000746747">
    <property type="component" value="Unassembled WGS sequence"/>
</dbReference>
<evidence type="ECO:0000313" key="1">
    <source>
        <dbReference type="EMBL" id="CAG9531880.1"/>
    </source>
</evidence>
<dbReference type="EMBL" id="CAKAEH010000778">
    <property type="protein sequence ID" value="CAG9531880.1"/>
    <property type="molecule type" value="Genomic_DNA"/>
</dbReference>
<dbReference type="InterPro" id="IPR011009">
    <property type="entry name" value="Kinase-like_dom_sf"/>
</dbReference>
<comment type="caution">
    <text evidence="1">The sequence shown here is derived from an EMBL/GenBank/DDBJ whole genome shotgun (WGS) entry which is preliminary data.</text>
</comment>